<dbReference type="Gene3D" id="1.10.1040.10">
    <property type="entry name" value="N-(1-d-carboxylethyl)-l-norvaline Dehydrogenase, domain 2"/>
    <property type="match status" value="1"/>
</dbReference>
<keyword evidence="4" id="KW-1185">Reference proteome</keyword>
<dbReference type="Pfam" id="PF09130">
    <property type="entry name" value="DUF1932"/>
    <property type="match status" value="1"/>
</dbReference>
<evidence type="ECO:0000259" key="2">
    <source>
        <dbReference type="Pfam" id="PF09130"/>
    </source>
</evidence>
<dbReference type="GO" id="GO:0050661">
    <property type="term" value="F:NADP binding"/>
    <property type="evidence" value="ECO:0007669"/>
    <property type="project" value="InterPro"/>
</dbReference>
<organism evidence="3 4">
    <name type="scientific">Lineolata rhizophorae</name>
    <dbReference type="NCBI Taxonomy" id="578093"/>
    <lineage>
        <taxon>Eukaryota</taxon>
        <taxon>Fungi</taxon>
        <taxon>Dikarya</taxon>
        <taxon>Ascomycota</taxon>
        <taxon>Pezizomycotina</taxon>
        <taxon>Dothideomycetes</taxon>
        <taxon>Dothideomycetes incertae sedis</taxon>
        <taxon>Lineolatales</taxon>
        <taxon>Lineolataceae</taxon>
        <taxon>Lineolata</taxon>
    </lineage>
</organism>
<dbReference type="Gene3D" id="3.40.50.720">
    <property type="entry name" value="NAD(P)-binding Rossmann-like Domain"/>
    <property type="match status" value="1"/>
</dbReference>
<dbReference type="SUPFAM" id="SSF51735">
    <property type="entry name" value="NAD(P)-binding Rossmann-fold domains"/>
    <property type="match status" value="1"/>
</dbReference>
<dbReference type="InterPro" id="IPR015814">
    <property type="entry name" value="Pgluconate_DH_NAD-bd_C"/>
</dbReference>
<dbReference type="SUPFAM" id="SSF48179">
    <property type="entry name" value="6-phosphogluconate dehydrogenase C-terminal domain-like"/>
    <property type="match status" value="1"/>
</dbReference>
<accession>A0A6A6PDV2</accession>
<gene>
    <name evidence="3" type="ORF">BDY21DRAFT_383179</name>
</gene>
<feature type="domain" description="6-phosphogluconate dehydrogenase NADP-binding" evidence="1">
    <location>
        <begin position="5"/>
        <end position="135"/>
    </location>
</feature>
<dbReference type="InterPro" id="IPR008927">
    <property type="entry name" value="6-PGluconate_DH-like_C_sf"/>
</dbReference>
<evidence type="ECO:0000259" key="1">
    <source>
        <dbReference type="Pfam" id="PF03446"/>
    </source>
</evidence>
<feature type="domain" description="Phosphogluconate dehydrogenase NAD-binding putative C-terminal" evidence="2">
    <location>
        <begin position="223"/>
        <end position="294"/>
    </location>
</feature>
<dbReference type="InterPro" id="IPR036291">
    <property type="entry name" value="NAD(P)-bd_dom_sf"/>
</dbReference>
<dbReference type="Pfam" id="PF03446">
    <property type="entry name" value="NAD_binding_2"/>
    <property type="match status" value="1"/>
</dbReference>
<sequence length="328" mass="34397">MAATVGIVSIGEMGYGIARLLVAHNFKILTNVQGRSANTESRARDAQLTLVPTDRDLVTRSDYILSIVPPRDAEATARRMAAEVAAARQTATHPLYYLDLNAISPASVRAIGALFASSETSVRFVDGGIIGGPPQPGAAATSSSSSAAAAAAAGGSSTWTRPSVPLSGPFPLAEAPVAGARLADALNTRHLGPGVGTASGLKACFAALSKGLTGLAIQSFSTAEQLGVRGELQEHLRMHSPRTAEMVERGLVGMVPKAYRWVAEMERIGETFEEDGGWGEKARVFEGIAEVYRMVAEESEVGKERRKGAELGNVVGSVVKGLRKEKEE</sequence>
<evidence type="ECO:0000313" key="4">
    <source>
        <dbReference type="Proteomes" id="UP000799766"/>
    </source>
</evidence>
<reference evidence="3" key="1">
    <citation type="journal article" date="2020" name="Stud. Mycol.">
        <title>101 Dothideomycetes genomes: a test case for predicting lifestyles and emergence of pathogens.</title>
        <authorList>
            <person name="Haridas S."/>
            <person name="Albert R."/>
            <person name="Binder M."/>
            <person name="Bloem J."/>
            <person name="Labutti K."/>
            <person name="Salamov A."/>
            <person name="Andreopoulos B."/>
            <person name="Baker S."/>
            <person name="Barry K."/>
            <person name="Bills G."/>
            <person name="Bluhm B."/>
            <person name="Cannon C."/>
            <person name="Castanera R."/>
            <person name="Culley D."/>
            <person name="Daum C."/>
            <person name="Ezra D."/>
            <person name="Gonzalez J."/>
            <person name="Henrissat B."/>
            <person name="Kuo A."/>
            <person name="Liang C."/>
            <person name="Lipzen A."/>
            <person name="Lutzoni F."/>
            <person name="Magnuson J."/>
            <person name="Mondo S."/>
            <person name="Nolan M."/>
            <person name="Ohm R."/>
            <person name="Pangilinan J."/>
            <person name="Park H.-J."/>
            <person name="Ramirez L."/>
            <person name="Alfaro M."/>
            <person name="Sun H."/>
            <person name="Tritt A."/>
            <person name="Yoshinaga Y."/>
            <person name="Zwiers L.-H."/>
            <person name="Turgeon B."/>
            <person name="Goodwin S."/>
            <person name="Spatafora J."/>
            <person name="Crous P."/>
            <person name="Grigoriev I."/>
        </authorList>
    </citation>
    <scope>NUCLEOTIDE SEQUENCE</scope>
    <source>
        <strain evidence="3">ATCC 16933</strain>
    </source>
</reference>
<proteinExistence type="predicted"/>
<protein>
    <submittedName>
        <fullName evidence="3">6-phosphogluconate dehydrogenase</fullName>
    </submittedName>
</protein>
<dbReference type="Proteomes" id="UP000799766">
    <property type="component" value="Unassembled WGS sequence"/>
</dbReference>
<dbReference type="AlphaFoldDB" id="A0A6A6PDV2"/>
<name>A0A6A6PDV2_9PEZI</name>
<dbReference type="EMBL" id="MU001670">
    <property type="protein sequence ID" value="KAF2462165.1"/>
    <property type="molecule type" value="Genomic_DNA"/>
</dbReference>
<evidence type="ECO:0000313" key="3">
    <source>
        <dbReference type="EMBL" id="KAF2462165.1"/>
    </source>
</evidence>
<dbReference type="InterPro" id="IPR013328">
    <property type="entry name" value="6PGD_dom2"/>
</dbReference>
<dbReference type="OrthoDB" id="9988102at2759"/>
<dbReference type="InterPro" id="IPR006115">
    <property type="entry name" value="6PGDH_NADP-bd"/>
</dbReference>